<dbReference type="PANTHER" id="PTHR35936:SF17">
    <property type="entry name" value="ARGININE-BINDING EXTRACELLULAR PROTEIN ARTP"/>
    <property type="match status" value="1"/>
</dbReference>
<gene>
    <name evidence="6" type="ORF">J2782_004452</name>
</gene>
<dbReference type="SMART" id="SM00062">
    <property type="entry name" value="PBPb"/>
    <property type="match status" value="1"/>
</dbReference>
<evidence type="ECO:0000256" key="3">
    <source>
        <dbReference type="ARBA" id="ARBA00022729"/>
    </source>
</evidence>
<evidence type="ECO:0000259" key="5">
    <source>
        <dbReference type="SMART" id="SM00062"/>
    </source>
</evidence>
<dbReference type="RefSeq" id="WP_310016169.1">
    <property type="nucleotide sequence ID" value="NZ_JAVDQT010000014.1"/>
</dbReference>
<protein>
    <submittedName>
        <fullName evidence="6">Octopine/nopaline transport system substrate-binding protein</fullName>
    </submittedName>
</protein>
<organism evidence="6 7">
    <name type="scientific">Brucella pseudogrignonensis</name>
    <dbReference type="NCBI Taxonomy" id="419475"/>
    <lineage>
        <taxon>Bacteria</taxon>
        <taxon>Pseudomonadati</taxon>
        <taxon>Pseudomonadota</taxon>
        <taxon>Alphaproteobacteria</taxon>
        <taxon>Hyphomicrobiales</taxon>
        <taxon>Brucellaceae</taxon>
        <taxon>Brucella/Ochrobactrum group</taxon>
        <taxon>Brucella</taxon>
    </lineage>
</organism>
<dbReference type="EMBL" id="JAVDQT010000014">
    <property type="protein sequence ID" value="MDR6434699.1"/>
    <property type="molecule type" value="Genomic_DNA"/>
</dbReference>
<evidence type="ECO:0000256" key="4">
    <source>
        <dbReference type="RuleBase" id="RU003744"/>
    </source>
</evidence>
<dbReference type="SUPFAM" id="SSF53850">
    <property type="entry name" value="Periplasmic binding protein-like II"/>
    <property type="match status" value="1"/>
</dbReference>
<comment type="subcellular location">
    <subcellularLocation>
        <location evidence="1">Cell envelope</location>
    </subcellularLocation>
</comment>
<name>A0ABU1MF68_9HYPH</name>
<dbReference type="PANTHER" id="PTHR35936">
    <property type="entry name" value="MEMBRANE-BOUND LYTIC MUREIN TRANSGLYCOSYLASE F"/>
    <property type="match status" value="1"/>
</dbReference>
<dbReference type="PROSITE" id="PS01039">
    <property type="entry name" value="SBP_BACTERIAL_3"/>
    <property type="match status" value="1"/>
</dbReference>
<keyword evidence="3" id="KW-0732">Signal</keyword>
<dbReference type="Gene3D" id="3.40.190.10">
    <property type="entry name" value="Periplasmic binding protein-like II"/>
    <property type="match status" value="2"/>
</dbReference>
<dbReference type="Pfam" id="PF00497">
    <property type="entry name" value="SBP_bac_3"/>
    <property type="match status" value="1"/>
</dbReference>
<dbReference type="InterPro" id="IPR018313">
    <property type="entry name" value="SBP_3_CS"/>
</dbReference>
<keyword evidence="7" id="KW-1185">Reference proteome</keyword>
<evidence type="ECO:0000313" key="6">
    <source>
        <dbReference type="EMBL" id="MDR6434699.1"/>
    </source>
</evidence>
<evidence type="ECO:0000256" key="1">
    <source>
        <dbReference type="ARBA" id="ARBA00004196"/>
    </source>
</evidence>
<accession>A0ABU1MF68</accession>
<comment type="similarity">
    <text evidence="2 4">Belongs to the bacterial solute-binding protein 3 family.</text>
</comment>
<sequence length="281" mass="30159">MKVIVAALTTLLTVNIGSTSDAFSQERTIRIATEGAYAPWSITKPNGQLDGFEVDLAKEICSRLEDRCEIVAQDWDGMIPSLNGGKIDVIMSAMSITEKRKEVVAFSDIYMPTSSTFITSEQNELSKLPEKGVLINLDNKNKALDDVIATLKPLLNGKVIGVQGSTTNTTLLDEYFSGSSDIREYKTTQAHDLDLSSGRVDGVFATVTVAKSALEKPALHSFTTAGPIFSGGLLGPGVAAAMRKDDYSLRTSYNSALSTLIADGTLSKLSLKWFGADLAPH</sequence>
<proteinExistence type="inferred from homology"/>
<feature type="domain" description="Solute-binding protein family 3/N-terminal" evidence="5">
    <location>
        <begin position="28"/>
        <end position="277"/>
    </location>
</feature>
<dbReference type="Proteomes" id="UP001184614">
    <property type="component" value="Unassembled WGS sequence"/>
</dbReference>
<evidence type="ECO:0000313" key="7">
    <source>
        <dbReference type="Proteomes" id="UP001184614"/>
    </source>
</evidence>
<comment type="caution">
    <text evidence="6">The sequence shown here is derived from an EMBL/GenBank/DDBJ whole genome shotgun (WGS) entry which is preliminary data.</text>
</comment>
<reference evidence="6 7" key="1">
    <citation type="submission" date="2023-07" db="EMBL/GenBank/DDBJ databases">
        <title>Sorghum-associated microbial communities from plants grown in Nebraska, USA.</title>
        <authorList>
            <person name="Schachtman D."/>
        </authorList>
    </citation>
    <scope>NUCLEOTIDE SEQUENCE [LARGE SCALE GENOMIC DNA]</scope>
    <source>
        <strain evidence="6 7">DS1730</strain>
    </source>
</reference>
<dbReference type="InterPro" id="IPR001638">
    <property type="entry name" value="Solute-binding_3/MltF_N"/>
</dbReference>
<evidence type="ECO:0000256" key="2">
    <source>
        <dbReference type="ARBA" id="ARBA00010333"/>
    </source>
</evidence>